<evidence type="ECO:0000256" key="3">
    <source>
        <dbReference type="ARBA" id="ARBA00022801"/>
    </source>
</evidence>
<dbReference type="PROSITE" id="PS00139">
    <property type="entry name" value="THIOL_PROTEASE_CYS"/>
    <property type="match status" value="1"/>
</dbReference>
<evidence type="ECO:0000313" key="7">
    <source>
        <dbReference type="Proteomes" id="UP000000305"/>
    </source>
</evidence>
<accession>E9I7H8</accession>
<dbReference type="InParanoid" id="E9I7H8"/>
<dbReference type="InterPro" id="IPR000668">
    <property type="entry name" value="Peptidase_C1A_C"/>
</dbReference>
<dbReference type="KEGG" id="dpx:DAPPUDRAFT_345622"/>
<dbReference type="GO" id="GO:0006508">
    <property type="term" value="P:proteolysis"/>
    <property type="evidence" value="ECO:0007669"/>
    <property type="project" value="UniProtKB-KW"/>
</dbReference>
<sequence>MKPNQFLDVTSSIKYQGICGACYAFSAVDTLAAANAIHRYGFFVPLSVQQILDCPNNKLTFGCSGGYLEGAFSHIQLYGVTTEQQYPYQSTTSGK</sequence>
<dbReference type="GO" id="GO:0008234">
    <property type="term" value="F:cysteine-type peptidase activity"/>
    <property type="evidence" value="ECO:0007669"/>
    <property type="project" value="UniProtKB-KW"/>
</dbReference>
<comment type="similarity">
    <text evidence="1">Belongs to the peptidase C1 family.</text>
</comment>
<keyword evidence="3" id="KW-0378">Hydrolase</keyword>
<keyword evidence="7" id="KW-1185">Reference proteome</keyword>
<dbReference type="PANTHER" id="PTHR12411">
    <property type="entry name" value="CYSTEINE PROTEASE FAMILY C1-RELATED"/>
    <property type="match status" value="1"/>
</dbReference>
<keyword evidence="4" id="KW-0788">Thiol protease</keyword>
<dbReference type="InterPro" id="IPR000169">
    <property type="entry name" value="Pept_cys_AS"/>
</dbReference>
<evidence type="ECO:0000256" key="1">
    <source>
        <dbReference type="ARBA" id="ARBA00008455"/>
    </source>
</evidence>
<dbReference type="Proteomes" id="UP000000305">
    <property type="component" value="Unassembled WGS sequence"/>
</dbReference>
<dbReference type="STRING" id="6669.E9I7H8"/>
<evidence type="ECO:0000313" key="6">
    <source>
        <dbReference type="EMBL" id="EFX60052.1"/>
    </source>
</evidence>
<evidence type="ECO:0000256" key="2">
    <source>
        <dbReference type="ARBA" id="ARBA00022670"/>
    </source>
</evidence>
<evidence type="ECO:0000256" key="4">
    <source>
        <dbReference type="ARBA" id="ARBA00022807"/>
    </source>
</evidence>
<dbReference type="PhylomeDB" id="E9I7H8"/>
<dbReference type="OrthoDB" id="10253408at2759"/>
<name>E9I7H8_DAPPU</name>
<dbReference type="AlphaFoldDB" id="E9I7H8"/>
<dbReference type="eggNOG" id="KOG1543">
    <property type="taxonomic scope" value="Eukaryota"/>
</dbReference>
<feature type="domain" description="Peptidase C1A papain C-terminal" evidence="5">
    <location>
        <begin position="11"/>
        <end position="92"/>
    </location>
</feature>
<dbReference type="HOGENOM" id="CLU_2374870_0_0_1"/>
<evidence type="ECO:0000259" key="5">
    <source>
        <dbReference type="Pfam" id="PF00112"/>
    </source>
</evidence>
<dbReference type="InterPro" id="IPR013128">
    <property type="entry name" value="Peptidase_C1A"/>
</dbReference>
<reference evidence="6 7" key="1">
    <citation type="journal article" date="2011" name="Science">
        <title>The ecoresponsive genome of Daphnia pulex.</title>
        <authorList>
            <person name="Colbourne J.K."/>
            <person name="Pfrender M.E."/>
            <person name="Gilbert D."/>
            <person name="Thomas W.K."/>
            <person name="Tucker A."/>
            <person name="Oakley T.H."/>
            <person name="Tokishita S."/>
            <person name="Aerts A."/>
            <person name="Arnold G.J."/>
            <person name="Basu M.K."/>
            <person name="Bauer D.J."/>
            <person name="Caceres C.E."/>
            <person name="Carmel L."/>
            <person name="Casola C."/>
            <person name="Choi J.H."/>
            <person name="Detter J.C."/>
            <person name="Dong Q."/>
            <person name="Dusheyko S."/>
            <person name="Eads B.D."/>
            <person name="Frohlich T."/>
            <person name="Geiler-Samerotte K.A."/>
            <person name="Gerlach D."/>
            <person name="Hatcher P."/>
            <person name="Jogdeo S."/>
            <person name="Krijgsveld J."/>
            <person name="Kriventseva E.V."/>
            <person name="Kultz D."/>
            <person name="Laforsch C."/>
            <person name="Lindquist E."/>
            <person name="Lopez J."/>
            <person name="Manak J.R."/>
            <person name="Muller J."/>
            <person name="Pangilinan J."/>
            <person name="Patwardhan R.P."/>
            <person name="Pitluck S."/>
            <person name="Pritham E.J."/>
            <person name="Rechtsteiner A."/>
            <person name="Rho M."/>
            <person name="Rogozin I.B."/>
            <person name="Sakarya O."/>
            <person name="Salamov A."/>
            <person name="Schaack S."/>
            <person name="Shapiro H."/>
            <person name="Shiga Y."/>
            <person name="Skalitzky C."/>
            <person name="Smith Z."/>
            <person name="Souvorov A."/>
            <person name="Sung W."/>
            <person name="Tang Z."/>
            <person name="Tsuchiya D."/>
            <person name="Tu H."/>
            <person name="Vos H."/>
            <person name="Wang M."/>
            <person name="Wolf Y.I."/>
            <person name="Yamagata H."/>
            <person name="Yamada T."/>
            <person name="Ye Y."/>
            <person name="Shaw J.R."/>
            <person name="Andrews J."/>
            <person name="Crease T.J."/>
            <person name="Tang H."/>
            <person name="Lucas S.M."/>
            <person name="Robertson H.M."/>
            <person name="Bork P."/>
            <person name="Koonin E.V."/>
            <person name="Zdobnov E.M."/>
            <person name="Grigoriev I.V."/>
            <person name="Lynch M."/>
            <person name="Boore J.L."/>
        </authorList>
    </citation>
    <scope>NUCLEOTIDE SEQUENCE [LARGE SCALE GENOMIC DNA]</scope>
</reference>
<dbReference type="Pfam" id="PF00112">
    <property type="entry name" value="Peptidase_C1"/>
    <property type="match status" value="1"/>
</dbReference>
<keyword evidence="2" id="KW-0645">Protease</keyword>
<dbReference type="SUPFAM" id="SSF54001">
    <property type="entry name" value="Cysteine proteinases"/>
    <property type="match status" value="1"/>
</dbReference>
<gene>
    <name evidence="6" type="ORF">DAPPUDRAFT_345622</name>
</gene>
<protein>
    <recommendedName>
        <fullName evidence="5">Peptidase C1A papain C-terminal domain-containing protein</fullName>
    </recommendedName>
</protein>
<dbReference type="Gene3D" id="3.90.70.10">
    <property type="entry name" value="Cysteine proteinases"/>
    <property type="match status" value="1"/>
</dbReference>
<proteinExistence type="inferred from homology"/>
<dbReference type="EMBL" id="GL737230">
    <property type="protein sequence ID" value="EFX60052.1"/>
    <property type="molecule type" value="Genomic_DNA"/>
</dbReference>
<dbReference type="InterPro" id="IPR038765">
    <property type="entry name" value="Papain-like_cys_pep_sf"/>
</dbReference>
<organism evidence="6 7">
    <name type="scientific">Daphnia pulex</name>
    <name type="common">Water flea</name>
    <dbReference type="NCBI Taxonomy" id="6669"/>
    <lineage>
        <taxon>Eukaryota</taxon>
        <taxon>Metazoa</taxon>
        <taxon>Ecdysozoa</taxon>
        <taxon>Arthropoda</taxon>
        <taxon>Crustacea</taxon>
        <taxon>Branchiopoda</taxon>
        <taxon>Diplostraca</taxon>
        <taxon>Cladocera</taxon>
        <taxon>Anomopoda</taxon>
        <taxon>Daphniidae</taxon>
        <taxon>Daphnia</taxon>
    </lineage>
</organism>